<feature type="transmembrane region" description="Helical" evidence="2">
    <location>
        <begin position="359"/>
        <end position="379"/>
    </location>
</feature>
<dbReference type="AlphaFoldDB" id="A0A5B8SM58"/>
<gene>
    <name evidence="4" type="ORF">FGL86_03505</name>
</gene>
<keyword evidence="5" id="KW-1185">Reference proteome</keyword>
<feature type="domain" description="Cytochrome oxidase subunit I profile" evidence="3">
    <location>
        <begin position="1"/>
        <end position="460"/>
    </location>
</feature>
<feature type="transmembrane region" description="Helical" evidence="2">
    <location>
        <begin position="35"/>
        <end position="58"/>
    </location>
</feature>
<dbReference type="Proteomes" id="UP000321272">
    <property type="component" value="Chromosome"/>
</dbReference>
<evidence type="ECO:0000313" key="5">
    <source>
        <dbReference type="Proteomes" id="UP000321272"/>
    </source>
</evidence>
<organism evidence="4 5">
    <name type="scientific">Pistricoccus aurantiacus</name>
    <dbReference type="NCBI Taxonomy" id="1883414"/>
    <lineage>
        <taxon>Bacteria</taxon>
        <taxon>Pseudomonadati</taxon>
        <taxon>Pseudomonadota</taxon>
        <taxon>Gammaproteobacteria</taxon>
        <taxon>Oceanospirillales</taxon>
        <taxon>Halomonadaceae</taxon>
        <taxon>Pistricoccus</taxon>
    </lineage>
</organism>
<keyword evidence="1" id="KW-0249">Electron transport</keyword>
<keyword evidence="2" id="KW-0812">Transmembrane</keyword>
<feature type="transmembrane region" description="Helical" evidence="2">
    <location>
        <begin position="114"/>
        <end position="135"/>
    </location>
</feature>
<dbReference type="GO" id="GO:0022904">
    <property type="term" value="P:respiratory electron transport chain"/>
    <property type="evidence" value="ECO:0007669"/>
    <property type="project" value="TreeGrafter"/>
</dbReference>
<dbReference type="SUPFAM" id="SSF81442">
    <property type="entry name" value="Cytochrome c oxidase subunit I-like"/>
    <property type="match status" value="1"/>
</dbReference>
<proteinExistence type="predicted"/>
<keyword evidence="2" id="KW-0472">Membrane</keyword>
<dbReference type="GO" id="GO:0015990">
    <property type="term" value="P:electron transport coupled proton transport"/>
    <property type="evidence" value="ECO:0007669"/>
    <property type="project" value="TreeGrafter"/>
</dbReference>
<feature type="transmembrane region" description="Helical" evidence="2">
    <location>
        <begin position="251"/>
        <end position="273"/>
    </location>
</feature>
<feature type="transmembrane region" description="Helical" evidence="2">
    <location>
        <begin position="147"/>
        <end position="167"/>
    </location>
</feature>
<dbReference type="OrthoDB" id="9806838at2"/>
<evidence type="ECO:0000313" key="4">
    <source>
        <dbReference type="EMBL" id="QEA38232.1"/>
    </source>
</evidence>
<dbReference type="Pfam" id="PF00115">
    <property type="entry name" value="COX1"/>
    <property type="match status" value="1"/>
</dbReference>
<dbReference type="UniPathway" id="UPA00705"/>
<dbReference type="InterPro" id="IPR023616">
    <property type="entry name" value="Cyt_c_oxase-like_su1_dom"/>
</dbReference>
<dbReference type="PANTHER" id="PTHR10422">
    <property type="entry name" value="CYTOCHROME C OXIDASE SUBUNIT 1"/>
    <property type="match status" value="1"/>
</dbReference>
<keyword evidence="1" id="KW-0813">Transport</keyword>
<dbReference type="GO" id="GO:0020037">
    <property type="term" value="F:heme binding"/>
    <property type="evidence" value="ECO:0007669"/>
    <property type="project" value="InterPro"/>
</dbReference>
<protein>
    <submittedName>
        <fullName evidence="4">Cytochrome oxidase subunit I</fullName>
    </submittedName>
</protein>
<dbReference type="Gene3D" id="1.20.210.10">
    <property type="entry name" value="Cytochrome c oxidase-like, subunit I domain"/>
    <property type="match status" value="1"/>
</dbReference>
<dbReference type="RefSeq" id="WP_147183300.1">
    <property type="nucleotide sequence ID" value="NZ_CP042382.1"/>
</dbReference>
<feature type="transmembrane region" description="Helical" evidence="2">
    <location>
        <begin position="279"/>
        <end position="305"/>
    </location>
</feature>
<dbReference type="GO" id="GO:0004129">
    <property type="term" value="F:cytochrome-c oxidase activity"/>
    <property type="evidence" value="ECO:0007669"/>
    <property type="project" value="InterPro"/>
</dbReference>
<feature type="transmembrane region" description="Helical" evidence="2">
    <location>
        <begin position="179"/>
        <end position="205"/>
    </location>
</feature>
<evidence type="ECO:0000259" key="3">
    <source>
        <dbReference type="PROSITE" id="PS50855"/>
    </source>
</evidence>
<reference evidence="4 5" key="1">
    <citation type="submission" date="2019-06" db="EMBL/GenBank/DDBJ databases">
        <title>Genome analyses of bacteria isolated from kimchi.</title>
        <authorList>
            <person name="Lee S."/>
            <person name="Ahn S."/>
            <person name="Roh S."/>
        </authorList>
    </citation>
    <scope>NUCLEOTIDE SEQUENCE [LARGE SCALE GENOMIC DNA]</scope>
    <source>
        <strain evidence="4 5">CBA4606</strain>
    </source>
</reference>
<feature type="transmembrane region" description="Helical" evidence="2">
    <location>
        <begin position="317"/>
        <end position="339"/>
    </location>
</feature>
<dbReference type="GO" id="GO:0006119">
    <property type="term" value="P:oxidative phosphorylation"/>
    <property type="evidence" value="ECO:0007669"/>
    <property type="project" value="UniProtKB-UniPathway"/>
</dbReference>
<dbReference type="InterPro" id="IPR036927">
    <property type="entry name" value="Cyt_c_oxase-like_su1_sf"/>
</dbReference>
<dbReference type="EMBL" id="CP042382">
    <property type="protein sequence ID" value="QEA38232.1"/>
    <property type="molecule type" value="Genomic_DNA"/>
</dbReference>
<evidence type="ECO:0000256" key="1">
    <source>
        <dbReference type="ARBA" id="ARBA00022660"/>
    </source>
</evidence>
<feature type="transmembrane region" description="Helical" evidence="2">
    <location>
        <begin position="217"/>
        <end position="239"/>
    </location>
</feature>
<feature type="transmembrane region" description="Helical" evidence="2">
    <location>
        <begin position="391"/>
        <end position="412"/>
    </location>
</feature>
<keyword evidence="1" id="KW-0679">Respiratory chain</keyword>
<dbReference type="KEGG" id="paur:FGL86_03505"/>
<dbReference type="GO" id="GO:0016020">
    <property type="term" value="C:membrane"/>
    <property type="evidence" value="ECO:0007669"/>
    <property type="project" value="InterPro"/>
</dbReference>
<feature type="transmembrane region" description="Helical" evidence="2">
    <location>
        <begin position="438"/>
        <end position="460"/>
    </location>
</feature>
<dbReference type="InterPro" id="IPR000883">
    <property type="entry name" value="Cyt_C_Oxase_1"/>
</dbReference>
<dbReference type="PANTHER" id="PTHR10422:SF29">
    <property type="entry name" value="CYTOCHROME C OXIDASE SUBUNIT 1 HOMOLOG, BACTEROID"/>
    <property type="match status" value="1"/>
</dbReference>
<evidence type="ECO:0000256" key="2">
    <source>
        <dbReference type="SAM" id="Phobius"/>
    </source>
</evidence>
<dbReference type="PROSITE" id="PS50855">
    <property type="entry name" value="COX1"/>
    <property type="match status" value="1"/>
</dbReference>
<accession>A0A5B8SM58</accession>
<name>A0A5B8SM58_9GAMM</name>
<feature type="transmembrane region" description="Helical" evidence="2">
    <location>
        <begin position="85"/>
        <end position="102"/>
    </location>
</feature>
<keyword evidence="2" id="KW-1133">Transmembrane helix</keyword>
<sequence>MANPASLLPASRSAVVTKTAVEVAPDRDTASTRLIYAYLGSATLWLLVGTLVGAYLGLKFATPDIDHVPWLSYGRLRPVHTNTVFWGWASLAMIALTLYVVPKTSRRRLHSLPLAWVSLGLINAAVLVGDLLLMSGINNGGQEYREYIWPVQGTFALGVILVTYNMIRTIAGRAIEEIYISNWYIMGGFLWTVALMVIAYVPVYQQTGISETVIQGFYMHMGVGMWFTPMVLGLTYYFLPKLLNKPIYSYSLGVLAFWTQMVFYSMIGAHHFIFAPTPWWLQTVAIIFSVGMIVTLAAGTGNFLMTMKGSFRTVARSYSLPFILVGVIAYFLFSLQGTFEAFRSLNRVWHFTNFTVAHSHLTMYGFVVFLIWGGIYGLLPRLTGREPSHFLAGVHFWFAFVGVAIYTIALMIGGTMQGMSWMAGDAFIDSVTMMAPFWLWRALGGGLMFLSHLIFAYNLWCMRPVRHESRQPLAAEAAA</sequence>